<dbReference type="Pfam" id="PF02721">
    <property type="entry name" value="DUF223"/>
    <property type="match status" value="1"/>
</dbReference>
<dbReference type="InterPro" id="IPR012340">
    <property type="entry name" value="NA-bd_OB-fold"/>
</dbReference>
<dbReference type="Gene3D" id="2.40.50.140">
    <property type="entry name" value="Nucleic acid-binding proteins"/>
    <property type="match status" value="3"/>
</dbReference>
<dbReference type="CDD" id="cd04480">
    <property type="entry name" value="RPA1_DBD_A_like"/>
    <property type="match status" value="1"/>
</dbReference>
<sequence length="441" mass="49728">MHASVGKNLISMFELLISEEAVYIFIYFGVSNNCGLYRTTSHHFKLFFQARTTVLPFFCNAIPLYGIKLVPFRKIMGYSPQHHFLVDVAGVMTGVEGEKKYLKNEKLIDMLVIHIENDGLKLNAAVFREIVDQIKGFVATGEITSEIIENDTNILQNIMYGTKLLINPDVPEARNFTVPICAFRKSVYVAEDEVLYSTERKTIKELCAAADVGFYVVLTTVLNVEPVSSWWYKSRVYSVKAEANVDTYFCDGCNKDVNNVVDRYKLDLLVFDGTVTTTFVVFDKEAATLFGRTCNEMVKELNEKGEASKDPTGGIYCVLATGLEVIDQGDWWVLACKCERIIMEGGMIDHSPNFAQLLEKEIIFKVKSNSRDNLDLEIVNEFKSLQLPGNPIQPCSEDGCSICDESSDLIVKNWLATKRPIVRILLDKFNMLGAPSIKKKR</sequence>
<name>A0A444X5M5_ARAHY</name>
<organism evidence="3 4">
    <name type="scientific">Arachis hypogaea</name>
    <name type="common">Peanut</name>
    <dbReference type="NCBI Taxonomy" id="3818"/>
    <lineage>
        <taxon>Eukaryota</taxon>
        <taxon>Viridiplantae</taxon>
        <taxon>Streptophyta</taxon>
        <taxon>Embryophyta</taxon>
        <taxon>Tracheophyta</taxon>
        <taxon>Spermatophyta</taxon>
        <taxon>Magnoliopsida</taxon>
        <taxon>eudicotyledons</taxon>
        <taxon>Gunneridae</taxon>
        <taxon>Pentapetalae</taxon>
        <taxon>rosids</taxon>
        <taxon>fabids</taxon>
        <taxon>Fabales</taxon>
        <taxon>Fabaceae</taxon>
        <taxon>Papilionoideae</taxon>
        <taxon>50 kb inversion clade</taxon>
        <taxon>dalbergioids sensu lato</taxon>
        <taxon>Dalbergieae</taxon>
        <taxon>Pterocarpus clade</taxon>
        <taxon>Arachis</taxon>
    </lineage>
</organism>
<dbReference type="PANTHER" id="PTHR47165">
    <property type="entry name" value="OS03G0429900 PROTEIN"/>
    <property type="match status" value="1"/>
</dbReference>
<evidence type="ECO:0000259" key="1">
    <source>
        <dbReference type="Pfam" id="PF02721"/>
    </source>
</evidence>
<feature type="domain" description="Replication factor A C-terminal" evidence="2">
    <location>
        <begin position="244"/>
        <end position="306"/>
    </location>
</feature>
<dbReference type="Pfam" id="PF08646">
    <property type="entry name" value="Rep_fac-A_C"/>
    <property type="match status" value="1"/>
</dbReference>
<keyword evidence="4" id="KW-1185">Reference proteome</keyword>
<dbReference type="STRING" id="3818.A0A444X5M5"/>
<evidence type="ECO:0000313" key="4">
    <source>
        <dbReference type="Proteomes" id="UP000289738"/>
    </source>
</evidence>
<comment type="caution">
    <text evidence="3">The sequence shown here is derived from an EMBL/GenBank/DDBJ whole genome shotgun (WGS) entry which is preliminary data.</text>
</comment>
<accession>A0A444X5M5</accession>
<evidence type="ECO:0000259" key="2">
    <source>
        <dbReference type="Pfam" id="PF08646"/>
    </source>
</evidence>
<dbReference type="InterPro" id="IPR013955">
    <property type="entry name" value="Rep_factor-A_C"/>
</dbReference>
<dbReference type="EMBL" id="SDMP01000020">
    <property type="protein sequence ID" value="RYQ84971.1"/>
    <property type="molecule type" value="Genomic_DNA"/>
</dbReference>
<gene>
    <name evidence="3" type="ORF">Ahy_B10g104484</name>
</gene>
<dbReference type="AlphaFoldDB" id="A0A444X5M5"/>
<dbReference type="SUPFAM" id="SSF50249">
    <property type="entry name" value="Nucleic acid-binding proteins"/>
    <property type="match status" value="1"/>
</dbReference>
<reference evidence="3 4" key="1">
    <citation type="submission" date="2019-01" db="EMBL/GenBank/DDBJ databases">
        <title>Sequencing of cultivated peanut Arachis hypogaea provides insights into genome evolution and oil improvement.</title>
        <authorList>
            <person name="Chen X."/>
        </authorList>
    </citation>
    <scope>NUCLEOTIDE SEQUENCE [LARGE SCALE GENOMIC DNA]</scope>
    <source>
        <strain evidence="4">cv. Fuhuasheng</strain>
        <tissue evidence="3">Leaves</tissue>
    </source>
</reference>
<dbReference type="InterPro" id="IPR003871">
    <property type="entry name" value="RFA1B/D_OB_1st"/>
</dbReference>
<protein>
    <recommendedName>
        <fullName evidence="5">Replication factor A C-terminal domain-containing protein</fullName>
    </recommendedName>
</protein>
<feature type="domain" description="Replication protein A 70 kDa DNA-binding subunit B/D first OB fold" evidence="1">
    <location>
        <begin position="1"/>
        <end position="55"/>
    </location>
</feature>
<evidence type="ECO:0008006" key="5">
    <source>
        <dbReference type="Google" id="ProtNLM"/>
    </source>
</evidence>
<dbReference type="PANTHER" id="PTHR47165:SF4">
    <property type="entry name" value="OS03G0429900 PROTEIN"/>
    <property type="match status" value="1"/>
</dbReference>
<proteinExistence type="predicted"/>
<dbReference type="Proteomes" id="UP000289738">
    <property type="component" value="Chromosome B10"/>
</dbReference>
<evidence type="ECO:0000313" key="3">
    <source>
        <dbReference type="EMBL" id="RYQ84971.1"/>
    </source>
</evidence>